<evidence type="ECO:0000313" key="1">
    <source>
        <dbReference type="EMBL" id="KUG29655.1"/>
    </source>
</evidence>
<dbReference type="AlphaFoldDB" id="A0A0W8G933"/>
<gene>
    <name evidence="1" type="ORF">ASZ90_000458</name>
</gene>
<name>A0A0W8G933_9ZZZZ</name>
<reference evidence="1" key="1">
    <citation type="journal article" date="2015" name="Proc. Natl. Acad. Sci. U.S.A.">
        <title>Networks of energetic and metabolic interactions define dynamics in microbial communities.</title>
        <authorList>
            <person name="Embree M."/>
            <person name="Liu J.K."/>
            <person name="Al-Bassam M.M."/>
            <person name="Zengler K."/>
        </authorList>
    </citation>
    <scope>NUCLEOTIDE SEQUENCE</scope>
</reference>
<protein>
    <submittedName>
        <fullName evidence="1">Uncharacterized protein</fullName>
    </submittedName>
</protein>
<organism evidence="1">
    <name type="scientific">hydrocarbon metagenome</name>
    <dbReference type="NCBI Taxonomy" id="938273"/>
    <lineage>
        <taxon>unclassified sequences</taxon>
        <taxon>metagenomes</taxon>
        <taxon>ecological metagenomes</taxon>
    </lineage>
</organism>
<sequence>MRRHEIVIGDKPMPDETRLVVEIPPDMAFAHCLAGVAKTLAERLGMGPRENLRFQLTVEEFYLYLVGVARDGQPMRIELTGKRHLLNASFGFEASDLALGGLNITACPKTGQSGELPEDIGLLLAGKAADRFVLEHQGGDRFRIVAEVDRAYPALPPVCPPEMLRPPYRLLAEHDPARLTQAAAMAAGAYPASQCPGSFRTPEKFADLVACGQVGCLVAVDAKGQTAGLVTWNPCSERAIYFSGPYVFSSGTQRADIARLLLDGMLMALARTPYVIILSFRATADLTPGYFEPLGSLQAGVSTGGEQTVVFRHLREDAGLAVWSDAHIETFLRQSYDRLEMFRDLLPVEAPVRTRAESLLGATLDRQRNMAELQPFMDGQDMAANLTAHVNVIRGKGIDRILFYMDLSRPWQAALAEDLTSAGFVPKLVLPYAGQTDKVVWQHERTS</sequence>
<dbReference type="EMBL" id="LNQE01000055">
    <property type="protein sequence ID" value="KUG29655.1"/>
    <property type="molecule type" value="Genomic_DNA"/>
</dbReference>
<accession>A0A0W8G933</accession>
<comment type="caution">
    <text evidence="1">The sequence shown here is derived from an EMBL/GenBank/DDBJ whole genome shotgun (WGS) entry which is preliminary data.</text>
</comment>
<proteinExistence type="predicted"/>